<dbReference type="PANTHER" id="PTHR13463:SF3">
    <property type="entry name" value="PROTEIN C10"/>
    <property type="match status" value="1"/>
</dbReference>
<evidence type="ECO:0000256" key="2">
    <source>
        <dbReference type="ARBA" id="ARBA00007083"/>
    </source>
</evidence>
<proteinExistence type="inferred from homology"/>
<dbReference type="EMBL" id="HBGU01069325">
    <property type="protein sequence ID" value="CAD9530351.1"/>
    <property type="molecule type" value="Transcribed_RNA"/>
</dbReference>
<dbReference type="InterPro" id="IPR026317">
    <property type="entry name" value="P_C10"/>
</dbReference>
<evidence type="ECO:0000256" key="3">
    <source>
        <dbReference type="ARBA" id="ARBA00020502"/>
    </source>
</evidence>
<reference evidence="5" key="1">
    <citation type="submission" date="2021-01" db="EMBL/GenBank/DDBJ databases">
        <authorList>
            <person name="Corre E."/>
            <person name="Pelletier E."/>
            <person name="Niang G."/>
            <person name="Scheremetjew M."/>
            <person name="Finn R."/>
            <person name="Kale V."/>
            <person name="Holt S."/>
            <person name="Cochrane G."/>
            <person name="Meng A."/>
            <person name="Brown T."/>
            <person name="Cohen L."/>
        </authorList>
    </citation>
    <scope>NUCLEOTIDE SEQUENCE</scope>
    <source>
        <strain evidence="5">UTEX LB 985</strain>
    </source>
</reference>
<comment type="subcellular location">
    <subcellularLocation>
        <location evidence="1">Cytoplasm</location>
    </subcellularLocation>
</comment>
<comment type="similarity">
    <text evidence="2">Belongs to the UPF0456 family.</text>
</comment>
<evidence type="ECO:0000313" key="5">
    <source>
        <dbReference type="EMBL" id="CAD9530351.1"/>
    </source>
</evidence>
<evidence type="ECO:0000256" key="4">
    <source>
        <dbReference type="ARBA" id="ARBA00022490"/>
    </source>
</evidence>
<dbReference type="GO" id="GO:0009791">
    <property type="term" value="P:post-embryonic development"/>
    <property type="evidence" value="ECO:0007669"/>
    <property type="project" value="TreeGrafter"/>
</dbReference>
<dbReference type="AlphaFoldDB" id="A0A7S2IXJ5"/>
<protein>
    <recommendedName>
        <fullName evidence="3">Protein C10</fullName>
    </recommendedName>
</protein>
<name>A0A7S2IXJ5_9EUKA</name>
<dbReference type="GO" id="GO:0005737">
    <property type="term" value="C:cytoplasm"/>
    <property type="evidence" value="ECO:0007669"/>
    <property type="project" value="UniProtKB-SubCell"/>
</dbReference>
<dbReference type="Pfam" id="PF14974">
    <property type="entry name" value="P_C10"/>
    <property type="match status" value="1"/>
</dbReference>
<dbReference type="PANTHER" id="PTHR13463">
    <property type="entry name" value="PROTEIN C10"/>
    <property type="match status" value="1"/>
</dbReference>
<gene>
    <name evidence="5" type="ORF">CBRE1094_LOCUS37828</name>
</gene>
<keyword evidence="4" id="KW-0963">Cytoplasm</keyword>
<organism evidence="5">
    <name type="scientific">Haptolina brevifila</name>
    <dbReference type="NCBI Taxonomy" id="156173"/>
    <lineage>
        <taxon>Eukaryota</taxon>
        <taxon>Haptista</taxon>
        <taxon>Haptophyta</taxon>
        <taxon>Prymnesiophyceae</taxon>
        <taxon>Prymnesiales</taxon>
        <taxon>Prymnesiaceae</taxon>
        <taxon>Haptolina</taxon>
    </lineage>
</organism>
<evidence type="ECO:0000256" key="1">
    <source>
        <dbReference type="ARBA" id="ARBA00004496"/>
    </source>
</evidence>
<sequence>MANADVVLSLEQAKSSLSATLGGLRSNSGALEAARVNAAGDTIKLLETVGPLMAEVQFPIISPFGYTTDDDGLMHYTSAVRTHADDHEDVAALMASIHMIVLVGEAEGVEGVPKLTLEPTTVTYEEVLLSARGSKPAV</sequence>
<accession>A0A7S2IXJ5</accession>